<dbReference type="RefSeq" id="WP_343937356.1">
    <property type="nucleotide sequence ID" value="NZ_BAAABU010000019.1"/>
</dbReference>
<accession>A0ABN0UII6</accession>
<proteinExistence type="predicted"/>
<dbReference type="EMBL" id="BAAABU010000019">
    <property type="protein sequence ID" value="GAA0251787.1"/>
    <property type="molecule type" value="Genomic_DNA"/>
</dbReference>
<protein>
    <submittedName>
        <fullName evidence="1">Uncharacterized protein</fullName>
    </submittedName>
</protein>
<dbReference type="Proteomes" id="UP001500416">
    <property type="component" value="Unassembled WGS sequence"/>
</dbReference>
<organism evidence="1 2">
    <name type="scientific">Saccharothrix mutabilis subsp. mutabilis</name>
    <dbReference type="NCBI Taxonomy" id="66855"/>
    <lineage>
        <taxon>Bacteria</taxon>
        <taxon>Bacillati</taxon>
        <taxon>Actinomycetota</taxon>
        <taxon>Actinomycetes</taxon>
        <taxon>Pseudonocardiales</taxon>
        <taxon>Pseudonocardiaceae</taxon>
        <taxon>Saccharothrix</taxon>
    </lineage>
</organism>
<keyword evidence="2" id="KW-1185">Reference proteome</keyword>
<gene>
    <name evidence="1" type="ORF">GCM10010492_60250</name>
</gene>
<evidence type="ECO:0000313" key="1">
    <source>
        <dbReference type="EMBL" id="GAA0251787.1"/>
    </source>
</evidence>
<reference evidence="1 2" key="1">
    <citation type="journal article" date="2019" name="Int. J. Syst. Evol. Microbiol.">
        <title>The Global Catalogue of Microorganisms (GCM) 10K type strain sequencing project: providing services to taxonomists for standard genome sequencing and annotation.</title>
        <authorList>
            <consortium name="The Broad Institute Genomics Platform"/>
            <consortium name="The Broad Institute Genome Sequencing Center for Infectious Disease"/>
            <person name="Wu L."/>
            <person name="Ma J."/>
        </authorList>
    </citation>
    <scope>NUCLEOTIDE SEQUENCE [LARGE SCALE GENOMIC DNA]</scope>
    <source>
        <strain evidence="1 2">JCM 3380</strain>
    </source>
</reference>
<name>A0ABN0UII6_9PSEU</name>
<comment type="caution">
    <text evidence="1">The sequence shown here is derived from an EMBL/GenBank/DDBJ whole genome shotgun (WGS) entry which is preliminary data.</text>
</comment>
<sequence length="67" mass="7265">MVAGLRGRARAGEDLVEDDQAHLVEVEAVVEQQFRDEVIGVVVDQGAAQPAIIMAASTETRLPKHRD</sequence>
<evidence type="ECO:0000313" key="2">
    <source>
        <dbReference type="Proteomes" id="UP001500416"/>
    </source>
</evidence>